<dbReference type="Proteomes" id="UP000019146">
    <property type="component" value="Chromosome 1"/>
</dbReference>
<dbReference type="EMBL" id="CP012746">
    <property type="protein sequence ID" value="ALL65737.1"/>
    <property type="molecule type" value="Genomic_DNA"/>
</dbReference>
<accession>A0A0P0RBY7</accession>
<sequence>MACAPTMERGRNCRPTRIGNGVTETGAARRPSIFDAQRAQSLSRCTVKLPTNPDCLRLRDLIR</sequence>
<evidence type="ECO:0000256" key="1">
    <source>
        <dbReference type="SAM" id="MobiDB-lite"/>
    </source>
</evidence>
<protein>
    <submittedName>
        <fullName evidence="2">Uncharacterized protein</fullName>
    </submittedName>
</protein>
<proteinExistence type="predicted"/>
<gene>
    <name evidence="2" type="ORF">K788_0006483</name>
</gene>
<organism evidence="2 3">
    <name type="scientific">Paraburkholderia caribensis MBA4</name>
    <dbReference type="NCBI Taxonomy" id="1323664"/>
    <lineage>
        <taxon>Bacteria</taxon>
        <taxon>Pseudomonadati</taxon>
        <taxon>Pseudomonadota</taxon>
        <taxon>Betaproteobacteria</taxon>
        <taxon>Burkholderiales</taxon>
        <taxon>Burkholderiaceae</taxon>
        <taxon>Paraburkholderia</taxon>
    </lineage>
</organism>
<dbReference type="KEGG" id="bcai:K788_0006483"/>
<feature type="region of interest" description="Disordered" evidence="1">
    <location>
        <begin position="1"/>
        <end position="27"/>
    </location>
</feature>
<evidence type="ECO:0000313" key="3">
    <source>
        <dbReference type="Proteomes" id="UP000019146"/>
    </source>
</evidence>
<evidence type="ECO:0000313" key="2">
    <source>
        <dbReference type="EMBL" id="ALL65737.1"/>
    </source>
</evidence>
<reference evidence="2 3" key="1">
    <citation type="journal article" date="2014" name="Genome Announc.">
        <title>Draft Genome Sequence of the Haloacid-Degrading Burkholderia caribensis Strain MBA4.</title>
        <authorList>
            <person name="Pan Y."/>
            <person name="Kong K.F."/>
            <person name="Tsang J.S."/>
        </authorList>
    </citation>
    <scope>NUCLEOTIDE SEQUENCE [LARGE SCALE GENOMIC DNA]</scope>
    <source>
        <strain evidence="2 3">MBA4</strain>
    </source>
</reference>
<name>A0A0P0RBY7_9BURK</name>
<dbReference type="AlphaFoldDB" id="A0A0P0RBY7"/>